<dbReference type="Pfam" id="PF03484">
    <property type="entry name" value="B5"/>
    <property type="match status" value="1"/>
</dbReference>
<dbReference type="InterPro" id="IPR009061">
    <property type="entry name" value="DNA-bd_dom_put_sf"/>
</dbReference>
<dbReference type="Gene3D" id="3.30.930.10">
    <property type="entry name" value="Bira Bifunctional Protein, Domain 2"/>
    <property type="match status" value="1"/>
</dbReference>
<dbReference type="GO" id="GO:0003723">
    <property type="term" value="F:RNA binding"/>
    <property type="evidence" value="ECO:0007669"/>
    <property type="project" value="InterPro"/>
</dbReference>
<dbReference type="Proteomes" id="UP000195607">
    <property type="component" value="Chromosome I"/>
</dbReference>
<evidence type="ECO:0000256" key="5">
    <source>
        <dbReference type="ARBA" id="ARBA00022741"/>
    </source>
</evidence>
<dbReference type="CDD" id="cd00769">
    <property type="entry name" value="PheRS_beta_core"/>
    <property type="match status" value="1"/>
</dbReference>
<dbReference type="AlphaFoldDB" id="A0A1N5VBR8"/>
<sequence length="528" mass="59878">MVVIRSNRETLEEYFGLDWKENIYEFSRIIGFSFEPQVEDDIKIELNPDRPDLYSIASLFNCFQIYKTGKMRNGKIFLKKENISVHAARTRPYFVVFMTDGLKDDNSHNILNQDFLEYSDRVSESVGKSRSKFAIGAHDLSAIRGKIVYGPVDANEVITTYDGMKGKISELLTEHEKGIKYQLLQNNKEVVGVSDESGIISVPPFFNSYRTRVTSRTERMLVDITATSQQGLDLGFRLMAGYFLSKGINISLPERYSSYENNLSLNKIKISSEIIKNIVGIKVNEDTMLRTLAKMGIKYNERYCSIPIGRVDIMGEVDIIEDFIKGYGIENIHEGVLENNFIGKENRINHASNVLRELMVGLGFQEVKNFVLSDSIDLDQFFQINNPKSSDFSRIRQDLLSSLIRAVERNRAQPFPQTLFEVGDCIRDNGTQETSLGCIMSGKSASYDTIKGVLDALLRALNVRLSEIRPTKNDHFINGRSGNIIFSENNSLSNFLGEVHPFLLEKFNIPFPTVYLELSLGSILTNSN</sequence>
<keyword evidence="7" id="KW-0460">Magnesium</keyword>
<dbReference type="InterPro" id="IPR041616">
    <property type="entry name" value="PheRS_beta_core"/>
</dbReference>
<dbReference type="PANTHER" id="PTHR10947:SF0">
    <property type="entry name" value="PHENYLALANINE--TRNA LIGASE BETA SUBUNIT"/>
    <property type="match status" value="1"/>
</dbReference>
<evidence type="ECO:0000259" key="10">
    <source>
        <dbReference type="PROSITE" id="PS51483"/>
    </source>
</evidence>
<comment type="cofactor">
    <cofactor evidence="1">
        <name>Mg(2+)</name>
        <dbReference type="ChEBI" id="CHEBI:18420"/>
    </cofactor>
</comment>
<dbReference type="PANTHER" id="PTHR10947">
    <property type="entry name" value="PHENYLALANYL-TRNA SYNTHETASE BETA CHAIN AND LEUCINE-RICH REPEAT-CONTAINING PROTEIN 47"/>
    <property type="match status" value="1"/>
</dbReference>
<keyword evidence="4" id="KW-0479">Metal-binding</keyword>
<dbReference type="InterPro" id="IPR045060">
    <property type="entry name" value="Phe-tRNA-ligase_IIc_bsu"/>
</dbReference>
<dbReference type="GO" id="GO:0004826">
    <property type="term" value="F:phenylalanine-tRNA ligase activity"/>
    <property type="evidence" value="ECO:0007669"/>
    <property type="project" value="UniProtKB-EC"/>
</dbReference>
<evidence type="ECO:0000313" key="11">
    <source>
        <dbReference type="EMBL" id="SIM70591.1"/>
    </source>
</evidence>
<dbReference type="GO" id="GO:0006432">
    <property type="term" value="P:phenylalanyl-tRNA aminoacylation"/>
    <property type="evidence" value="ECO:0007669"/>
    <property type="project" value="InterPro"/>
</dbReference>
<dbReference type="Gene3D" id="3.30.56.10">
    <property type="match status" value="1"/>
</dbReference>
<dbReference type="PROSITE" id="PS51483">
    <property type="entry name" value="B5"/>
    <property type="match status" value="1"/>
</dbReference>
<dbReference type="Gene3D" id="3.50.40.10">
    <property type="entry name" value="Phenylalanyl-trna Synthetase, Chain B, domain 3"/>
    <property type="match status" value="1"/>
</dbReference>
<evidence type="ECO:0000256" key="4">
    <source>
        <dbReference type="ARBA" id="ARBA00022723"/>
    </source>
</evidence>
<feature type="domain" description="B5" evidence="10">
    <location>
        <begin position="263"/>
        <end position="334"/>
    </location>
</feature>
<reference evidence="11 12" key="1">
    <citation type="submission" date="2016-04" db="EMBL/GenBank/DDBJ databases">
        <authorList>
            <person name="Evans L.H."/>
            <person name="Alamgir A."/>
            <person name="Owens N."/>
            <person name="Weber N.D."/>
            <person name="Virtaneva K."/>
            <person name="Barbian K."/>
            <person name="Babar A."/>
            <person name="Rosenke K."/>
        </authorList>
    </citation>
    <scope>NUCLEOTIDE SEQUENCE [LARGE SCALE GENOMIC DNA]</scope>
    <source>
        <strain evidence="12">S5(T) (JCM 30642 \VKM B-2941)</strain>
    </source>
</reference>
<dbReference type="SMART" id="SM00874">
    <property type="entry name" value="B5"/>
    <property type="match status" value="1"/>
</dbReference>
<dbReference type="GO" id="GO:0005524">
    <property type="term" value="F:ATP binding"/>
    <property type="evidence" value="ECO:0007669"/>
    <property type="project" value="UniProtKB-KW"/>
</dbReference>
<name>A0A1N5VBR8_9ARCH</name>
<dbReference type="SUPFAM" id="SSF55681">
    <property type="entry name" value="Class II aaRS and biotin synthetases"/>
    <property type="match status" value="1"/>
</dbReference>
<keyword evidence="5" id="KW-0547">Nucleotide-binding</keyword>
<accession>A0A1N5VBR8</accession>
<dbReference type="GO" id="GO:0000287">
    <property type="term" value="F:magnesium ion binding"/>
    <property type="evidence" value="ECO:0007669"/>
    <property type="project" value="InterPro"/>
</dbReference>
<organism evidence="11 12">
    <name type="scientific">Cuniculiplasma divulgatum</name>
    <dbReference type="NCBI Taxonomy" id="1673428"/>
    <lineage>
        <taxon>Archaea</taxon>
        <taxon>Methanobacteriati</taxon>
        <taxon>Thermoplasmatota</taxon>
        <taxon>Thermoplasmata</taxon>
        <taxon>Thermoplasmatales</taxon>
        <taxon>Cuniculiplasmataceae</taxon>
        <taxon>Cuniculiplasma</taxon>
    </lineage>
</organism>
<dbReference type="InterPro" id="IPR005146">
    <property type="entry name" value="B3/B4_tRNA-bd"/>
</dbReference>
<dbReference type="GeneID" id="41588571"/>
<keyword evidence="9 11" id="KW-0030">Aminoacyl-tRNA synthetase</keyword>
<dbReference type="InterPro" id="IPR020825">
    <property type="entry name" value="Phe-tRNA_synthase-like_B3/B4"/>
</dbReference>
<dbReference type="EMBL" id="LT671858">
    <property type="protein sequence ID" value="SIM70591.1"/>
    <property type="molecule type" value="Genomic_DNA"/>
</dbReference>
<proteinExistence type="predicted"/>
<evidence type="ECO:0000313" key="12">
    <source>
        <dbReference type="Proteomes" id="UP000195607"/>
    </source>
</evidence>
<keyword evidence="3" id="KW-0436">Ligase</keyword>
<keyword evidence="8" id="KW-0648">Protein biosynthesis</keyword>
<evidence type="ECO:0000256" key="7">
    <source>
        <dbReference type="ARBA" id="ARBA00022842"/>
    </source>
</evidence>
<gene>
    <name evidence="11" type="ORF">CSP5_1324</name>
</gene>
<evidence type="ECO:0000256" key="3">
    <source>
        <dbReference type="ARBA" id="ARBA00022598"/>
    </source>
</evidence>
<dbReference type="InterPro" id="IPR045864">
    <property type="entry name" value="aa-tRNA-synth_II/BPL/LPL"/>
</dbReference>
<evidence type="ECO:0000256" key="8">
    <source>
        <dbReference type="ARBA" id="ARBA00022917"/>
    </source>
</evidence>
<evidence type="ECO:0000256" key="2">
    <source>
        <dbReference type="ARBA" id="ARBA00012814"/>
    </source>
</evidence>
<dbReference type="EC" id="6.1.1.20" evidence="2"/>
<evidence type="ECO:0000256" key="1">
    <source>
        <dbReference type="ARBA" id="ARBA00001946"/>
    </source>
</evidence>
<dbReference type="Pfam" id="PF17759">
    <property type="entry name" value="tRNA_synthFbeta"/>
    <property type="match status" value="1"/>
</dbReference>
<dbReference type="InterPro" id="IPR005147">
    <property type="entry name" value="tRNA_synthase_B5-dom"/>
</dbReference>
<evidence type="ECO:0000256" key="6">
    <source>
        <dbReference type="ARBA" id="ARBA00022840"/>
    </source>
</evidence>
<keyword evidence="6" id="KW-0067">ATP-binding</keyword>
<evidence type="ECO:0000256" key="9">
    <source>
        <dbReference type="ARBA" id="ARBA00023146"/>
    </source>
</evidence>
<dbReference type="RefSeq" id="WP_148689938.1">
    <property type="nucleotide sequence ID" value="NZ_LT671858.1"/>
</dbReference>
<dbReference type="SMART" id="SM00873">
    <property type="entry name" value="B3_4"/>
    <property type="match status" value="1"/>
</dbReference>
<dbReference type="SUPFAM" id="SSF46955">
    <property type="entry name" value="Putative DNA-binding domain"/>
    <property type="match status" value="1"/>
</dbReference>
<protein>
    <recommendedName>
        <fullName evidence="2">phenylalanine--tRNA ligase</fullName>
        <ecNumber evidence="2">6.1.1.20</ecNumber>
    </recommendedName>
</protein>
<dbReference type="GO" id="GO:0009328">
    <property type="term" value="C:phenylalanine-tRNA ligase complex"/>
    <property type="evidence" value="ECO:0007669"/>
    <property type="project" value="TreeGrafter"/>
</dbReference>